<dbReference type="AlphaFoldDB" id="A0A855G2T6"/>
<accession>A0A855G2T6</accession>
<dbReference type="Proteomes" id="UP000230463">
    <property type="component" value="Unassembled WGS sequence"/>
</dbReference>
<gene>
    <name evidence="1" type="ORF">BHC57_01125</name>
</gene>
<reference evidence="1 2" key="1">
    <citation type="journal article" date="2017" name="MBio">
        <title>Type VI secretion-mediated competition in the bee gut microbiome.</title>
        <authorList>
            <person name="Steele M.I."/>
            <person name="Kwong W.K."/>
            <person name="Powell J.E."/>
            <person name="Whiteley M."/>
            <person name="Moran N.A."/>
        </authorList>
    </citation>
    <scope>NUCLEOTIDE SEQUENCE [LARGE SCALE GENOMIC DNA]</scope>
    <source>
        <strain evidence="1 2">HK3</strain>
    </source>
</reference>
<dbReference type="EMBL" id="MEIU01000005">
    <property type="protein sequence ID" value="PIT62563.1"/>
    <property type="molecule type" value="Genomic_DNA"/>
</dbReference>
<evidence type="ECO:0000313" key="1">
    <source>
        <dbReference type="EMBL" id="PIT62563.1"/>
    </source>
</evidence>
<name>A0A855G2T6_9NEIS</name>
<dbReference type="OrthoDB" id="8613387at2"/>
<evidence type="ECO:0000313" key="2">
    <source>
        <dbReference type="Proteomes" id="UP000230463"/>
    </source>
</evidence>
<comment type="caution">
    <text evidence="1">The sequence shown here is derived from an EMBL/GenBank/DDBJ whole genome shotgun (WGS) entry which is preliminary data.</text>
</comment>
<dbReference type="RefSeq" id="WP_100099696.1">
    <property type="nucleotide sequence ID" value="NZ_MDUZ01000051.1"/>
</dbReference>
<sequence>MIEVKKSEKAKEIKYPVARKSKFNGEVVVFSGENSGIVVKVGHPLRNTVGTVSENWTSLTNESTWEPVDVHISG</sequence>
<proteinExistence type="predicted"/>
<organism evidence="1 2">
    <name type="scientific">Snodgrassella alvi</name>
    <dbReference type="NCBI Taxonomy" id="1196083"/>
    <lineage>
        <taxon>Bacteria</taxon>
        <taxon>Pseudomonadati</taxon>
        <taxon>Pseudomonadota</taxon>
        <taxon>Betaproteobacteria</taxon>
        <taxon>Neisseriales</taxon>
        <taxon>Neisseriaceae</taxon>
        <taxon>Snodgrassella</taxon>
    </lineage>
</organism>
<protein>
    <submittedName>
        <fullName evidence="1">Uncharacterized protein</fullName>
    </submittedName>
</protein>